<protein>
    <recommendedName>
        <fullName evidence="5">Modin</fullName>
    </recommendedName>
</protein>
<dbReference type="Proteomes" id="UP000053831">
    <property type="component" value="Unassembled WGS sequence"/>
</dbReference>
<feature type="transmembrane region" description="Helical" evidence="2">
    <location>
        <begin position="21"/>
        <end position="43"/>
    </location>
</feature>
<accession>A0A0N0RU16</accession>
<evidence type="ECO:0000256" key="1">
    <source>
        <dbReference type="SAM" id="MobiDB-lite"/>
    </source>
</evidence>
<evidence type="ECO:0000313" key="4">
    <source>
        <dbReference type="Proteomes" id="UP000053831"/>
    </source>
</evidence>
<feature type="compositionally biased region" description="Basic and acidic residues" evidence="1">
    <location>
        <begin position="169"/>
        <end position="188"/>
    </location>
</feature>
<keyword evidence="2" id="KW-1133">Transmembrane helix</keyword>
<feature type="compositionally biased region" description="Polar residues" evidence="1">
    <location>
        <begin position="515"/>
        <end position="524"/>
    </location>
</feature>
<feature type="compositionally biased region" description="Low complexity" evidence="1">
    <location>
        <begin position="496"/>
        <end position="514"/>
    </location>
</feature>
<keyword evidence="2" id="KW-0812">Transmembrane</keyword>
<feature type="region of interest" description="Disordered" evidence="1">
    <location>
        <begin position="639"/>
        <end position="675"/>
    </location>
</feature>
<comment type="caution">
    <text evidence="3">The sequence shown here is derived from an EMBL/GenBank/DDBJ whole genome shotgun (WGS) entry which is preliminary data.</text>
</comment>
<dbReference type="GO" id="GO:0043565">
    <property type="term" value="F:sequence-specific DNA binding"/>
    <property type="evidence" value="ECO:0007669"/>
    <property type="project" value="TreeGrafter"/>
</dbReference>
<gene>
    <name evidence="3" type="ORF">ESCO_001904</name>
</gene>
<feature type="region of interest" description="Disordered" evidence="1">
    <location>
        <begin position="169"/>
        <end position="197"/>
    </location>
</feature>
<keyword evidence="2" id="KW-0472">Membrane</keyword>
<reference evidence="3 4" key="1">
    <citation type="submission" date="2015-07" db="EMBL/GenBank/DDBJ databases">
        <title>The genome of the fungus Escovopsis weberi, a specialized disease agent of ant agriculture.</title>
        <authorList>
            <person name="de Man T.J."/>
            <person name="Stajich J.E."/>
            <person name="Kubicek C.P."/>
            <person name="Chenthamara K."/>
            <person name="Atanasova L."/>
            <person name="Druzhinina I.S."/>
            <person name="Birnbaum S."/>
            <person name="Barribeau S.M."/>
            <person name="Teiling C."/>
            <person name="Suen G."/>
            <person name="Currie C."/>
            <person name="Gerardo N.M."/>
        </authorList>
    </citation>
    <scope>NUCLEOTIDE SEQUENCE [LARGE SCALE GENOMIC DNA]</scope>
</reference>
<evidence type="ECO:0000313" key="3">
    <source>
        <dbReference type="EMBL" id="KOS22103.1"/>
    </source>
</evidence>
<proteinExistence type="predicted"/>
<dbReference type="PANTHER" id="PTHR14312">
    <property type="entry name" value="CREB/ATF BZIP TRANSCRIPTION FACTOR"/>
    <property type="match status" value="1"/>
</dbReference>
<name>A0A0N0RU16_ESCWE</name>
<keyword evidence="4" id="KW-1185">Reference proteome</keyword>
<dbReference type="GO" id="GO:0010468">
    <property type="term" value="P:regulation of gene expression"/>
    <property type="evidence" value="ECO:0007669"/>
    <property type="project" value="TreeGrafter"/>
</dbReference>
<evidence type="ECO:0008006" key="5">
    <source>
        <dbReference type="Google" id="ProtNLM"/>
    </source>
</evidence>
<feature type="compositionally biased region" description="Low complexity" evidence="1">
    <location>
        <begin position="649"/>
        <end position="666"/>
    </location>
</feature>
<feature type="region of interest" description="Disordered" evidence="1">
    <location>
        <begin position="584"/>
        <end position="605"/>
    </location>
</feature>
<sequence>MDSNGGSNGGGGGGGNDNSDFVVAMVALVVSVVALLIAIMQALQQYFASAQGYSQCSRKVMGEWASSRERTFRWSELRFEVRFDSPVIFISPPKNDKGPIKGQKIIFLDGSSDSRRDSWTSLEEYLNPNAAPTKKTEKDKINTADNERASWHVLLCTIQLMELKSEEWQKEDYDQRGPPKAKPHDIELPKAPPNLHDHHTMTAAVQRKRRSWDTMPPAVTKPYATTTMCHLIEMMGALGVYWKEFDRKRDRYWAEGNGLSVLGERVSDLGIMFTVQVTGKCQFEANRVIPVDEIKELCFGHVPTIYRIKADQRRVDDPLENFTDLRSLLMSSRSEIAETLTVIGCNQKTVRYFEDEGARVSHLFPVSFEVIGMLSQTFHIEHSGFTFIPNPTPDVLDQRAFSFFGMLRSFKNHLQVGENCNGMIPKLLMEHIRHISRVRKESPGRGSNKRYQTLARLHAALEDADEILTGIDKWQRQKLKDNEIWLRKQQQQKQQQQQQQQQKQPQQQQQQQQPSDVATSKPSGLQETYEIYERIDHRREKVLGVLSHHIQMVMLLLNWGPRINDAQSVLNFKVGETAPGFLSTHETEDQLSSTTPFGSMDVARPENRPDKFMDVYFKEVRLAMKRIEEPSATQGLAADLKAGAGPGGSRASASPDSAATTDATSDQMSAGAKSLTEHEPTCDDIWCTLVFRMICWLMLHNFDRNDMQLPKSELLGSRMPVYIS</sequence>
<dbReference type="STRING" id="150374.A0A0N0RU16"/>
<evidence type="ECO:0000256" key="2">
    <source>
        <dbReference type="SAM" id="Phobius"/>
    </source>
</evidence>
<dbReference type="PANTHER" id="PTHR14312:SF2">
    <property type="entry name" value="GLYCOSYLTRANSFERASE-RELATED"/>
    <property type="match status" value="1"/>
</dbReference>
<dbReference type="OrthoDB" id="5227693at2759"/>
<organism evidence="3 4">
    <name type="scientific">Escovopsis weberi</name>
    <dbReference type="NCBI Taxonomy" id="150374"/>
    <lineage>
        <taxon>Eukaryota</taxon>
        <taxon>Fungi</taxon>
        <taxon>Dikarya</taxon>
        <taxon>Ascomycota</taxon>
        <taxon>Pezizomycotina</taxon>
        <taxon>Sordariomycetes</taxon>
        <taxon>Hypocreomycetidae</taxon>
        <taxon>Hypocreales</taxon>
        <taxon>Hypocreaceae</taxon>
        <taxon>Escovopsis</taxon>
    </lineage>
</organism>
<dbReference type="AlphaFoldDB" id="A0A0N0RU16"/>
<feature type="region of interest" description="Disordered" evidence="1">
    <location>
        <begin position="496"/>
        <end position="524"/>
    </location>
</feature>
<dbReference type="EMBL" id="LGSR01000006">
    <property type="protein sequence ID" value="KOS22103.1"/>
    <property type="molecule type" value="Genomic_DNA"/>
</dbReference>
<dbReference type="GO" id="GO:0005634">
    <property type="term" value="C:nucleus"/>
    <property type="evidence" value="ECO:0007669"/>
    <property type="project" value="TreeGrafter"/>
</dbReference>